<dbReference type="Pfam" id="PF01614">
    <property type="entry name" value="IclR_C"/>
    <property type="match status" value="1"/>
</dbReference>
<evidence type="ECO:0000256" key="1">
    <source>
        <dbReference type="ARBA" id="ARBA00023015"/>
    </source>
</evidence>
<dbReference type="Pfam" id="PF09339">
    <property type="entry name" value="HTH_IclR"/>
    <property type="match status" value="1"/>
</dbReference>
<dbReference type="GO" id="GO:0045892">
    <property type="term" value="P:negative regulation of DNA-templated transcription"/>
    <property type="evidence" value="ECO:0007669"/>
    <property type="project" value="TreeGrafter"/>
</dbReference>
<feature type="domain" description="HTH iclR-type" evidence="5">
    <location>
        <begin position="20"/>
        <end position="85"/>
    </location>
</feature>
<evidence type="ECO:0000313" key="7">
    <source>
        <dbReference type="EMBL" id="SEB54571.1"/>
    </source>
</evidence>
<evidence type="ECO:0000256" key="2">
    <source>
        <dbReference type="ARBA" id="ARBA00023125"/>
    </source>
</evidence>
<keyword evidence="2" id="KW-0238">DNA-binding</keyword>
<dbReference type="InterPro" id="IPR029016">
    <property type="entry name" value="GAF-like_dom_sf"/>
</dbReference>
<dbReference type="GO" id="GO:0003677">
    <property type="term" value="F:DNA binding"/>
    <property type="evidence" value="ECO:0007669"/>
    <property type="project" value="UniProtKB-KW"/>
</dbReference>
<dbReference type="SUPFAM" id="SSF46785">
    <property type="entry name" value="Winged helix' DNA-binding domain"/>
    <property type="match status" value="1"/>
</dbReference>
<dbReference type="EMBL" id="FNRY01000001">
    <property type="protein sequence ID" value="SEB54571.1"/>
    <property type="molecule type" value="Genomic_DNA"/>
</dbReference>
<dbReference type="RefSeq" id="WP_091180899.1">
    <property type="nucleotide sequence ID" value="NZ_FNRY01000001.1"/>
</dbReference>
<dbReference type="Gene3D" id="1.10.10.10">
    <property type="entry name" value="Winged helix-like DNA-binding domain superfamily/Winged helix DNA-binding domain"/>
    <property type="match status" value="1"/>
</dbReference>
<accession>A0A1H4K7S4</accession>
<dbReference type="InterPro" id="IPR005471">
    <property type="entry name" value="Tscrpt_reg_IclR_N"/>
</dbReference>
<dbReference type="SUPFAM" id="SSF55781">
    <property type="entry name" value="GAF domain-like"/>
    <property type="match status" value="1"/>
</dbReference>
<dbReference type="InterPro" id="IPR036388">
    <property type="entry name" value="WH-like_DNA-bd_sf"/>
</dbReference>
<keyword evidence="8" id="KW-1185">Reference proteome</keyword>
<dbReference type="PANTHER" id="PTHR30136">
    <property type="entry name" value="HELIX-TURN-HELIX TRANSCRIPTIONAL REGULATOR, ICLR FAMILY"/>
    <property type="match status" value="1"/>
</dbReference>
<dbReference type="InterPro" id="IPR036390">
    <property type="entry name" value="WH_DNA-bd_sf"/>
</dbReference>
<reference evidence="7 8" key="1">
    <citation type="submission" date="2016-10" db="EMBL/GenBank/DDBJ databases">
        <authorList>
            <person name="de Groot N.N."/>
        </authorList>
    </citation>
    <scope>NUCLEOTIDE SEQUENCE [LARGE SCALE GENOMIC DNA]</scope>
    <source>
        <strain evidence="7 8">DSM 21799</strain>
    </source>
</reference>
<evidence type="ECO:0000259" key="5">
    <source>
        <dbReference type="PROSITE" id="PS51077"/>
    </source>
</evidence>
<dbReference type="Gene3D" id="3.30.450.40">
    <property type="match status" value="1"/>
</dbReference>
<dbReference type="AlphaFoldDB" id="A0A1H4K7S4"/>
<sequence>MTAIPPDDSPTPPTTKRNSSLSLRRAIAVLDALARIVERCGRGGSLQDLTEETGLARSTLHRLLAPLTEAGLVERSDDKTYGIGPFAAYLGGLYLEQLDLREIVRPHLQKLNELTGETANLLLRTGTEVIYIDKIESRAVLRMHSRVGGRMPIYCTSAGKALLAHLPEDVLEEVVNAGLPRRTPTTIVDAHELRRELDKIRECGYAVDDVENEPGIRCVGAAIFDRNGRPTAAISIAGPDNRVTRDVLLELGTIVSGEAALISQRLSASPSLLEWTSQIKR</sequence>
<dbReference type="PROSITE" id="PS51078">
    <property type="entry name" value="ICLR_ED"/>
    <property type="match status" value="1"/>
</dbReference>
<proteinExistence type="predicted"/>
<protein>
    <submittedName>
        <fullName evidence="7">Transcriptional regulator, IclR family</fullName>
    </submittedName>
</protein>
<keyword evidence="1" id="KW-0805">Transcription regulation</keyword>
<feature type="region of interest" description="Disordered" evidence="4">
    <location>
        <begin position="1"/>
        <end position="20"/>
    </location>
</feature>
<dbReference type="InterPro" id="IPR050707">
    <property type="entry name" value="HTH_MetabolicPath_Reg"/>
</dbReference>
<organism evidence="7 8">
    <name type="scientific">Paramicrobacterium humi</name>
    <dbReference type="NCBI Taxonomy" id="640635"/>
    <lineage>
        <taxon>Bacteria</taxon>
        <taxon>Bacillati</taxon>
        <taxon>Actinomycetota</taxon>
        <taxon>Actinomycetes</taxon>
        <taxon>Micrococcales</taxon>
        <taxon>Microbacteriaceae</taxon>
        <taxon>Paramicrobacterium</taxon>
    </lineage>
</organism>
<dbReference type="GO" id="GO:0003700">
    <property type="term" value="F:DNA-binding transcription factor activity"/>
    <property type="evidence" value="ECO:0007669"/>
    <property type="project" value="TreeGrafter"/>
</dbReference>
<evidence type="ECO:0000259" key="6">
    <source>
        <dbReference type="PROSITE" id="PS51078"/>
    </source>
</evidence>
<gene>
    <name evidence="7" type="ORF">SAMN04489806_1055</name>
</gene>
<dbReference type="STRING" id="640635.SAMN04489806_1055"/>
<evidence type="ECO:0000256" key="3">
    <source>
        <dbReference type="ARBA" id="ARBA00023163"/>
    </source>
</evidence>
<dbReference type="PANTHER" id="PTHR30136:SF35">
    <property type="entry name" value="HTH-TYPE TRANSCRIPTIONAL REGULATOR RV1719"/>
    <property type="match status" value="1"/>
</dbReference>
<dbReference type="SMART" id="SM00346">
    <property type="entry name" value="HTH_ICLR"/>
    <property type="match status" value="1"/>
</dbReference>
<evidence type="ECO:0000256" key="4">
    <source>
        <dbReference type="SAM" id="MobiDB-lite"/>
    </source>
</evidence>
<name>A0A1H4K7S4_9MICO</name>
<feature type="domain" description="IclR-ED" evidence="6">
    <location>
        <begin position="86"/>
        <end position="268"/>
    </location>
</feature>
<dbReference type="Proteomes" id="UP000199183">
    <property type="component" value="Unassembled WGS sequence"/>
</dbReference>
<dbReference type="InterPro" id="IPR014757">
    <property type="entry name" value="Tscrpt_reg_IclR_C"/>
</dbReference>
<dbReference type="PROSITE" id="PS51077">
    <property type="entry name" value="HTH_ICLR"/>
    <property type="match status" value="1"/>
</dbReference>
<keyword evidence="3" id="KW-0804">Transcription</keyword>
<evidence type="ECO:0000313" key="8">
    <source>
        <dbReference type="Proteomes" id="UP000199183"/>
    </source>
</evidence>